<proteinExistence type="predicted"/>
<evidence type="ECO:0000256" key="2">
    <source>
        <dbReference type="SAM" id="SignalP"/>
    </source>
</evidence>
<keyword evidence="1" id="KW-0472">Membrane</keyword>
<keyword evidence="4" id="KW-1185">Reference proteome</keyword>
<keyword evidence="1" id="KW-1133">Transmembrane helix</keyword>
<organism evidence="3 4">
    <name type="scientific">Rhypophila decipiens</name>
    <dbReference type="NCBI Taxonomy" id="261697"/>
    <lineage>
        <taxon>Eukaryota</taxon>
        <taxon>Fungi</taxon>
        <taxon>Dikarya</taxon>
        <taxon>Ascomycota</taxon>
        <taxon>Pezizomycotina</taxon>
        <taxon>Sordariomycetes</taxon>
        <taxon>Sordariomycetidae</taxon>
        <taxon>Sordariales</taxon>
        <taxon>Naviculisporaceae</taxon>
        <taxon>Rhypophila</taxon>
    </lineage>
</organism>
<reference evidence="3" key="2">
    <citation type="submission" date="2023-05" db="EMBL/GenBank/DDBJ databases">
        <authorList>
            <consortium name="Lawrence Berkeley National Laboratory"/>
            <person name="Steindorff A."/>
            <person name="Hensen N."/>
            <person name="Bonometti L."/>
            <person name="Westerberg I."/>
            <person name="Brannstrom I.O."/>
            <person name="Guillou S."/>
            <person name="Cros-Aarteil S."/>
            <person name="Calhoun S."/>
            <person name="Haridas S."/>
            <person name="Kuo A."/>
            <person name="Mondo S."/>
            <person name="Pangilinan J."/>
            <person name="Riley R."/>
            <person name="Labutti K."/>
            <person name="Andreopoulos B."/>
            <person name="Lipzen A."/>
            <person name="Chen C."/>
            <person name="Yanf M."/>
            <person name="Daum C."/>
            <person name="Ng V."/>
            <person name="Clum A."/>
            <person name="Ohm R."/>
            <person name="Martin F."/>
            <person name="Silar P."/>
            <person name="Natvig D."/>
            <person name="Lalanne C."/>
            <person name="Gautier V."/>
            <person name="Ament-Velasquez S.L."/>
            <person name="Kruys A."/>
            <person name="Hutchinson M.I."/>
            <person name="Powell A.J."/>
            <person name="Barry K."/>
            <person name="Miller A.N."/>
            <person name="Grigoriev I.V."/>
            <person name="Debuchy R."/>
            <person name="Gladieux P."/>
            <person name="Thoren M.H."/>
            <person name="Johannesson H."/>
        </authorList>
    </citation>
    <scope>NUCLEOTIDE SEQUENCE</scope>
    <source>
        <strain evidence="3">PSN293</strain>
    </source>
</reference>
<evidence type="ECO:0000256" key="1">
    <source>
        <dbReference type="SAM" id="Phobius"/>
    </source>
</evidence>
<dbReference type="Proteomes" id="UP001301769">
    <property type="component" value="Unassembled WGS sequence"/>
</dbReference>
<dbReference type="AlphaFoldDB" id="A0AAN7B367"/>
<sequence length="333" mass="35917">MIWQKWIVAAALAVTGVQAGGIGDLIVEGMSRNSPAYERRMAEIAKRSLVIRGALLEMRQASSAELIAPNGAMNMSLWDAIANAACVKALQQLPEASNPSGTCVCYNVPILDRPGGKFVADLRLYQLGTARDEFSGIPPEAIEVNLGYKGANVSPTTPEQAAQKISGAGILARQSPAELNGDLKLLQTYMFLGEIDQTAEKVENMTMGTLQSHLLPVVTLSGRNAQNQVVSTNVSTTEAAFVAGEFAADVVMSSFAEAELAVEEEIARLKNGTTAFVLPGVQILIFPIGLVITSIWLVLGLAAYGYGTFCRYNFREQYRRRMLIQQKSAVPRF</sequence>
<feature type="transmembrane region" description="Helical" evidence="1">
    <location>
        <begin position="284"/>
        <end position="312"/>
    </location>
</feature>
<comment type="caution">
    <text evidence="3">The sequence shown here is derived from an EMBL/GenBank/DDBJ whole genome shotgun (WGS) entry which is preliminary data.</text>
</comment>
<gene>
    <name evidence="3" type="ORF">QBC37DRAFT_405459</name>
</gene>
<feature type="signal peptide" evidence="2">
    <location>
        <begin position="1"/>
        <end position="19"/>
    </location>
</feature>
<keyword evidence="1" id="KW-0812">Transmembrane</keyword>
<keyword evidence="2" id="KW-0732">Signal</keyword>
<evidence type="ECO:0000313" key="4">
    <source>
        <dbReference type="Proteomes" id="UP001301769"/>
    </source>
</evidence>
<name>A0AAN7B367_9PEZI</name>
<evidence type="ECO:0000313" key="3">
    <source>
        <dbReference type="EMBL" id="KAK4208267.1"/>
    </source>
</evidence>
<reference evidence="3" key="1">
    <citation type="journal article" date="2023" name="Mol. Phylogenet. Evol.">
        <title>Genome-scale phylogeny and comparative genomics of the fungal order Sordariales.</title>
        <authorList>
            <person name="Hensen N."/>
            <person name="Bonometti L."/>
            <person name="Westerberg I."/>
            <person name="Brannstrom I.O."/>
            <person name="Guillou S."/>
            <person name="Cros-Aarteil S."/>
            <person name="Calhoun S."/>
            <person name="Haridas S."/>
            <person name="Kuo A."/>
            <person name="Mondo S."/>
            <person name="Pangilinan J."/>
            <person name="Riley R."/>
            <person name="LaButti K."/>
            <person name="Andreopoulos B."/>
            <person name="Lipzen A."/>
            <person name="Chen C."/>
            <person name="Yan M."/>
            <person name="Daum C."/>
            <person name="Ng V."/>
            <person name="Clum A."/>
            <person name="Steindorff A."/>
            <person name="Ohm R.A."/>
            <person name="Martin F."/>
            <person name="Silar P."/>
            <person name="Natvig D.O."/>
            <person name="Lalanne C."/>
            <person name="Gautier V."/>
            <person name="Ament-Velasquez S.L."/>
            <person name="Kruys A."/>
            <person name="Hutchinson M.I."/>
            <person name="Powell A.J."/>
            <person name="Barry K."/>
            <person name="Miller A.N."/>
            <person name="Grigoriev I.V."/>
            <person name="Debuchy R."/>
            <person name="Gladieux P."/>
            <person name="Hiltunen Thoren M."/>
            <person name="Johannesson H."/>
        </authorList>
    </citation>
    <scope>NUCLEOTIDE SEQUENCE</scope>
    <source>
        <strain evidence="3">PSN293</strain>
    </source>
</reference>
<accession>A0AAN7B367</accession>
<dbReference type="EMBL" id="MU858251">
    <property type="protein sequence ID" value="KAK4208267.1"/>
    <property type="molecule type" value="Genomic_DNA"/>
</dbReference>
<feature type="chain" id="PRO_5042872891" evidence="2">
    <location>
        <begin position="20"/>
        <end position="333"/>
    </location>
</feature>
<protein>
    <submittedName>
        <fullName evidence="3">Uncharacterized protein</fullName>
    </submittedName>
</protein>